<gene>
    <name evidence="1" type="ORF">KSX_53150</name>
</gene>
<accession>A0A8J3I6X0</accession>
<dbReference type="RefSeq" id="WP_307811171.1">
    <property type="nucleotide sequence ID" value="NZ_BNJF01000002.1"/>
</dbReference>
<proteinExistence type="predicted"/>
<evidence type="ECO:0000313" key="1">
    <source>
        <dbReference type="EMBL" id="GHO47152.1"/>
    </source>
</evidence>
<reference evidence="1" key="1">
    <citation type="submission" date="2020-10" db="EMBL/GenBank/DDBJ databases">
        <title>Taxonomic study of unclassified bacteria belonging to the class Ktedonobacteria.</title>
        <authorList>
            <person name="Yabe S."/>
            <person name="Wang C.M."/>
            <person name="Zheng Y."/>
            <person name="Sakai Y."/>
            <person name="Cavaletti L."/>
            <person name="Monciardini P."/>
            <person name="Donadio S."/>
        </authorList>
    </citation>
    <scope>NUCLEOTIDE SEQUENCE</scope>
    <source>
        <strain evidence="1">SOSP1-1</strain>
    </source>
</reference>
<name>A0A8J3I6X0_9CHLR</name>
<keyword evidence="2" id="KW-1185">Reference proteome</keyword>
<dbReference type="AlphaFoldDB" id="A0A8J3I6X0"/>
<dbReference type="Pfam" id="PF03682">
    <property type="entry name" value="UPF0158"/>
    <property type="match status" value="1"/>
</dbReference>
<sequence>MNTQTGEVIFISVLDSIYDEQDAQPEDIEENDDIYLPIESIPSREAYLWMRAFVDQLVAPQNEQAAEKLSLALMGKGAFRRFKAVLSSMGETWIQAWYQWRDERLYEAIKAWLMGLPFPIIQE</sequence>
<protein>
    <submittedName>
        <fullName evidence="1">Uncharacterized protein</fullName>
    </submittedName>
</protein>
<comment type="caution">
    <text evidence="1">The sequence shown here is derived from an EMBL/GenBank/DDBJ whole genome shotgun (WGS) entry which is preliminary data.</text>
</comment>
<organism evidence="1 2">
    <name type="scientific">Ktedonospora formicarum</name>
    <dbReference type="NCBI Taxonomy" id="2778364"/>
    <lineage>
        <taxon>Bacteria</taxon>
        <taxon>Bacillati</taxon>
        <taxon>Chloroflexota</taxon>
        <taxon>Ktedonobacteria</taxon>
        <taxon>Ktedonobacterales</taxon>
        <taxon>Ktedonobacteraceae</taxon>
        <taxon>Ktedonospora</taxon>
    </lineage>
</organism>
<dbReference type="InterPro" id="IPR005361">
    <property type="entry name" value="UPF0158"/>
</dbReference>
<dbReference type="EMBL" id="BNJF01000002">
    <property type="protein sequence ID" value="GHO47152.1"/>
    <property type="molecule type" value="Genomic_DNA"/>
</dbReference>
<evidence type="ECO:0000313" key="2">
    <source>
        <dbReference type="Proteomes" id="UP000612362"/>
    </source>
</evidence>
<dbReference type="Proteomes" id="UP000612362">
    <property type="component" value="Unassembled WGS sequence"/>
</dbReference>